<protein>
    <submittedName>
        <fullName evidence="5">AraC-like DNA-binding protein</fullName>
    </submittedName>
</protein>
<accession>A0A4R1RC25</accession>
<dbReference type="GO" id="GO:0003700">
    <property type="term" value="F:DNA-binding transcription factor activity"/>
    <property type="evidence" value="ECO:0007669"/>
    <property type="project" value="InterPro"/>
</dbReference>
<keyword evidence="2 5" id="KW-0238">DNA-binding</keyword>
<dbReference type="PROSITE" id="PS00041">
    <property type="entry name" value="HTH_ARAC_FAMILY_1"/>
    <property type="match status" value="1"/>
</dbReference>
<dbReference type="Proteomes" id="UP000295008">
    <property type="component" value="Unassembled WGS sequence"/>
</dbReference>
<keyword evidence="6" id="KW-1185">Reference proteome</keyword>
<dbReference type="GO" id="GO:0043565">
    <property type="term" value="F:sequence-specific DNA binding"/>
    <property type="evidence" value="ECO:0007669"/>
    <property type="project" value="InterPro"/>
</dbReference>
<evidence type="ECO:0000256" key="2">
    <source>
        <dbReference type="ARBA" id="ARBA00023125"/>
    </source>
</evidence>
<dbReference type="EMBL" id="SLUN01000021">
    <property type="protein sequence ID" value="TCL63365.1"/>
    <property type="molecule type" value="Genomic_DNA"/>
</dbReference>
<sequence length="276" mass="31273">MIARESIPCYQGVSLRRGSNFLYLSPHILLQPYIANYTISFPTSQTMPDEYTVLPTASSTLVISVSADRIVSSLRGVNTKACHVGAYANKMKLLLLIEFHPGRLYPFIGIDQFELVDSSFMLDELDKTLTQALENELMQSEGIETLVAALDRILMARLRDGHTGKGIAAIMRDIVQRHGKISAWELAAESHYSEKQIRRLFLHHVGTSPKLFSRIVRANYALRLLQNKPGCLTDIAAQAGFFDQPHFIHDFKMVCGLTPQEYIRKMSVFYNDRFKM</sequence>
<dbReference type="PANTHER" id="PTHR46796">
    <property type="entry name" value="HTH-TYPE TRANSCRIPTIONAL ACTIVATOR RHAS-RELATED"/>
    <property type="match status" value="1"/>
</dbReference>
<dbReference type="PROSITE" id="PS01124">
    <property type="entry name" value="HTH_ARAC_FAMILY_2"/>
    <property type="match status" value="1"/>
</dbReference>
<dbReference type="InterPro" id="IPR009057">
    <property type="entry name" value="Homeodomain-like_sf"/>
</dbReference>
<evidence type="ECO:0000313" key="5">
    <source>
        <dbReference type="EMBL" id="TCL63365.1"/>
    </source>
</evidence>
<evidence type="ECO:0000259" key="4">
    <source>
        <dbReference type="PROSITE" id="PS01124"/>
    </source>
</evidence>
<evidence type="ECO:0000256" key="1">
    <source>
        <dbReference type="ARBA" id="ARBA00023015"/>
    </source>
</evidence>
<dbReference type="SMART" id="SM00342">
    <property type="entry name" value="HTH_ARAC"/>
    <property type="match status" value="1"/>
</dbReference>
<dbReference type="InterPro" id="IPR050204">
    <property type="entry name" value="AraC_XylS_family_regulators"/>
</dbReference>
<dbReference type="Pfam" id="PF12833">
    <property type="entry name" value="HTH_18"/>
    <property type="match status" value="1"/>
</dbReference>
<comment type="caution">
    <text evidence="5">The sequence shown here is derived from an EMBL/GenBank/DDBJ whole genome shotgun (WGS) entry which is preliminary data.</text>
</comment>
<reference evidence="5 6" key="1">
    <citation type="submission" date="2019-03" db="EMBL/GenBank/DDBJ databases">
        <title>Genomic Encyclopedia of Type Strains, Phase IV (KMG-IV): sequencing the most valuable type-strain genomes for metagenomic binning, comparative biology and taxonomic classification.</title>
        <authorList>
            <person name="Goeker M."/>
        </authorList>
    </citation>
    <scope>NUCLEOTIDE SEQUENCE [LARGE SCALE GENOMIC DNA]</scope>
    <source>
        <strain evidence="5 6">LX-B</strain>
    </source>
</reference>
<dbReference type="InterPro" id="IPR018062">
    <property type="entry name" value="HTH_AraC-typ_CS"/>
</dbReference>
<dbReference type="SUPFAM" id="SSF46689">
    <property type="entry name" value="Homeodomain-like"/>
    <property type="match status" value="1"/>
</dbReference>
<evidence type="ECO:0000256" key="3">
    <source>
        <dbReference type="ARBA" id="ARBA00023163"/>
    </source>
</evidence>
<dbReference type="AlphaFoldDB" id="A0A4R1RC25"/>
<proteinExistence type="predicted"/>
<dbReference type="InterPro" id="IPR018060">
    <property type="entry name" value="HTH_AraC"/>
</dbReference>
<organism evidence="5 6">
    <name type="scientific">Hydrogenispora ethanolica</name>
    <dbReference type="NCBI Taxonomy" id="1082276"/>
    <lineage>
        <taxon>Bacteria</taxon>
        <taxon>Bacillati</taxon>
        <taxon>Bacillota</taxon>
        <taxon>Hydrogenispora</taxon>
    </lineage>
</organism>
<feature type="domain" description="HTH araC/xylS-type" evidence="4">
    <location>
        <begin position="165"/>
        <end position="265"/>
    </location>
</feature>
<dbReference type="OrthoDB" id="323290at2"/>
<keyword evidence="1" id="KW-0805">Transcription regulation</keyword>
<keyword evidence="3" id="KW-0804">Transcription</keyword>
<gene>
    <name evidence="5" type="ORF">EDC14_102183</name>
</gene>
<dbReference type="Gene3D" id="1.10.10.60">
    <property type="entry name" value="Homeodomain-like"/>
    <property type="match status" value="1"/>
</dbReference>
<evidence type="ECO:0000313" key="6">
    <source>
        <dbReference type="Proteomes" id="UP000295008"/>
    </source>
</evidence>
<name>A0A4R1RC25_HYDET</name>